<dbReference type="EMBL" id="LR881470">
    <property type="protein sequence ID" value="CAD5330860.1"/>
    <property type="molecule type" value="Genomic_DNA"/>
</dbReference>
<reference evidence="2 6" key="2">
    <citation type="submission" date="2020-09" db="EMBL/GenBank/DDBJ databases">
        <authorList>
            <person name="Ashkenazy H."/>
        </authorList>
    </citation>
    <scope>NUCLEOTIDE SEQUENCE [LARGE SCALE GENOMIC DNA]</scope>
    <source>
        <strain evidence="6">cv. Cdm-0</strain>
    </source>
</reference>
<dbReference type="AlphaFoldDB" id="A0A5S9Y1K7"/>
<accession>A0A654FYI6</accession>
<dbReference type="Proteomes" id="UP000426265">
    <property type="component" value="Unassembled WGS sequence"/>
</dbReference>
<evidence type="ECO:0000313" key="2">
    <source>
        <dbReference type="EMBL" id="CAD5330860.1"/>
    </source>
</evidence>
<sequence length="126" mass="14917">MLRHRSGLMYLRRQKWKIGGWRRRESCMFEKLQSLTEPEGIAHTLNKLMRIEKEHESVTREDLKHVDWMVRRPVFPSKAKILIGYELPEKEKGDYKSITHFQHISLPEAVQHTFATETHGFFGGLS</sequence>
<evidence type="ECO:0000313" key="6">
    <source>
        <dbReference type="Proteomes" id="UP000516314"/>
    </source>
</evidence>
<organism evidence="1 5">
    <name type="scientific">Arabidopsis thaliana</name>
    <name type="common">Mouse-ear cress</name>
    <dbReference type="NCBI Taxonomy" id="3702"/>
    <lineage>
        <taxon>Eukaryota</taxon>
        <taxon>Viridiplantae</taxon>
        <taxon>Streptophyta</taxon>
        <taxon>Embryophyta</taxon>
        <taxon>Tracheophyta</taxon>
        <taxon>Spermatophyta</taxon>
        <taxon>Magnoliopsida</taxon>
        <taxon>eudicotyledons</taxon>
        <taxon>Gunneridae</taxon>
        <taxon>Pentapetalae</taxon>
        <taxon>rosids</taxon>
        <taxon>malvids</taxon>
        <taxon>Brassicales</taxon>
        <taxon>Brassicaceae</taxon>
        <taxon>Camelineae</taxon>
        <taxon>Arabidopsis</taxon>
    </lineage>
</organism>
<dbReference type="EMBL" id="CACSHJ010000096">
    <property type="protein sequence ID" value="CAA0400756.1"/>
    <property type="molecule type" value="Genomic_DNA"/>
</dbReference>
<dbReference type="EMBL" id="CACRSJ010000110">
    <property type="protein sequence ID" value="VYS65915.1"/>
    <property type="molecule type" value="Genomic_DNA"/>
</dbReference>
<evidence type="ECO:0000313" key="5">
    <source>
        <dbReference type="Proteomes" id="UP000434276"/>
    </source>
</evidence>
<evidence type="ECO:0000313" key="4">
    <source>
        <dbReference type="Proteomes" id="UP000426265"/>
    </source>
</evidence>
<proteinExistence type="predicted"/>
<dbReference type="Proteomes" id="UP000434276">
    <property type="component" value="Unassembled WGS sequence"/>
</dbReference>
<dbReference type="Proteomes" id="UP000516314">
    <property type="component" value="Chromosome 5"/>
</dbReference>
<accession>A0A5S9Y1K7</accession>
<dbReference type="ExpressionAtlas" id="A0A5S9Y1K7">
    <property type="expression patterns" value="baseline"/>
</dbReference>
<dbReference type="OrthoDB" id="1087555at2759"/>
<evidence type="ECO:0000313" key="3">
    <source>
        <dbReference type="EMBL" id="VYS65915.1"/>
    </source>
</evidence>
<protein>
    <submittedName>
        <fullName evidence="2">(thale cress) hypothetical protein</fullName>
    </submittedName>
</protein>
<evidence type="ECO:0000313" key="1">
    <source>
        <dbReference type="EMBL" id="CAA0400756.1"/>
    </source>
</evidence>
<reference evidence="1 5" key="1">
    <citation type="submission" date="2019-12" db="EMBL/GenBank/DDBJ databases">
        <authorList>
            <person name="Jiao W.-B."/>
            <person name="Schneeberger K."/>
        </authorList>
    </citation>
    <scope>NUCLEOTIDE SEQUENCE [LARGE SCALE GENOMIC DNA]</scope>
    <source>
        <strain evidence="4">cv. An-1</strain>
        <strain evidence="5">cv. C24</strain>
    </source>
</reference>
<name>A0A5S9Y1K7_ARATH</name>
<gene>
    <name evidence="3" type="ORF">AN1_LOCUS21320</name>
    <name evidence="2" type="ORF">AT9943_LOCUS18367</name>
    <name evidence="1" type="ORF">C24_LOCUS21216</name>
</gene>